<dbReference type="KEGG" id="ncv:NCAV_0548"/>
<dbReference type="AlphaFoldDB" id="A0A2K5AQ09"/>
<sequence length="86" mass="10081">MKFLILWSFKKVALTPDLVRAVLDMRIYAKRLKDDGKLEAYYHIVGRHGGAWILNVESNDELENLIAGMPVYNYAEYEIYPLTEMR</sequence>
<name>A0A2K5AQ09_9ARCH</name>
<evidence type="ECO:0000313" key="3">
    <source>
        <dbReference type="Proteomes" id="UP000236248"/>
    </source>
</evidence>
<dbReference type="Pfam" id="PF02426">
    <property type="entry name" value="MIase"/>
    <property type="match status" value="1"/>
</dbReference>
<dbReference type="RefSeq" id="WP_158648765.1">
    <property type="nucleotide sequence ID" value="NZ_LT981265.1"/>
</dbReference>
<protein>
    <recommendedName>
        <fullName evidence="1">Muconolactone isomerase domain-containing protein</fullName>
    </recommendedName>
</protein>
<dbReference type="InterPro" id="IPR011008">
    <property type="entry name" value="Dimeric_a/b-barrel"/>
</dbReference>
<proteinExistence type="predicted"/>
<feature type="domain" description="Muconolactone isomerase" evidence="1">
    <location>
        <begin position="24"/>
        <end position="84"/>
    </location>
</feature>
<dbReference type="Gene3D" id="3.30.70.1060">
    <property type="entry name" value="Dimeric alpha+beta barrel"/>
    <property type="match status" value="1"/>
</dbReference>
<dbReference type="InterPro" id="IPR026029">
    <property type="entry name" value="MLI_dom"/>
</dbReference>
<dbReference type="SUPFAM" id="SSF54909">
    <property type="entry name" value="Dimeric alpha+beta barrel"/>
    <property type="match status" value="1"/>
</dbReference>
<evidence type="ECO:0000259" key="1">
    <source>
        <dbReference type="Pfam" id="PF02426"/>
    </source>
</evidence>
<dbReference type="EMBL" id="LT981265">
    <property type="protein sequence ID" value="SPC33741.1"/>
    <property type="molecule type" value="Genomic_DNA"/>
</dbReference>
<dbReference type="Proteomes" id="UP000236248">
    <property type="component" value="Chromosome NCAV"/>
</dbReference>
<dbReference type="GeneID" id="41594639"/>
<evidence type="ECO:0000313" key="2">
    <source>
        <dbReference type="EMBL" id="SPC33741.1"/>
    </source>
</evidence>
<keyword evidence="3" id="KW-1185">Reference proteome</keyword>
<reference evidence="3" key="1">
    <citation type="submission" date="2018-01" db="EMBL/GenBank/DDBJ databases">
        <authorList>
            <person name="Kerou L M."/>
        </authorList>
    </citation>
    <scope>NUCLEOTIDE SEQUENCE [LARGE SCALE GENOMIC DNA]</scope>
    <source>
        <strain evidence="3">SCU2</strain>
    </source>
</reference>
<gene>
    <name evidence="2" type="ORF">NCAV_0548</name>
</gene>
<organism evidence="2 3">
    <name type="scientific">Candidatus Nitrosocaldus cavascurensis</name>
    <dbReference type="NCBI Taxonomy" id="2058097"/>
    <lineage>
        <taxon>Archaea</taxon>
        <taxon>Nitrososphaerota</taxon>
        <taxon>Nitrososphaeria</taxon>
        <taxon>Candidatus Nitrosocaldales</taxon>
        <taxon>Candidatus Nitrosocaldaceae</taxon>
        <taxon>Candidatus Nitrosocaldus</taxon>
    </lineage>
</organism>
<accession>A0A2K5AQ09</accession>